<feature type="chain" id="PRO_5044937034" description="Chaperone SurA" evidence="7">
    <location>
        <begin position="21"/>
        <end position="431"/>
    </location>
</feature>
<accession>A0ABQ1GNX5</accession>
<name>A0ABQ1GNX5_9GAMM</name>
<sequence length="431" mass="47339" precursor="true">MKNWRMLLLGVTLCASTAFAAPQEVDKVAAVVNNGVVLESDVTSLMTSVKQQAKEANQQLPDDATLRHQILDRLIMDNIQLQMANKMGIKLTDADVDKAIAGIAAQNKLTVDQLRSRLAYDGLNYSTYRAQIRKEMMISEVRNSEVRRRVTVLPQEVDTLAKQIGAQNGSSAEFNISHILLPLPENPTQDQVDTTEALAKKVIGEINNGADFGKMAITYSADSQALKGGNMGWSKLQELPSLFAQALSTAQKGQIIGPIRSGVGFHILKVNDIRGDNKTVSVTEVHARHILLKPSVVMTDAQAKAKLEQVAADIKSGKVTFAEEAKQISQDPGSANQGGDLGWASPDMYDPAFREALLNLKKGQLSAPVHSSFGWHLIEVLDTRQVDKTDAAQKERAYRMLFNRKFSEEAQTWMQEQRANAYVKILDGNGK</sequence>
<dbReference type="NCBIfam" id="NF008038">
    <property type="entry name" value="PRK10770.1"/>
    <property type="match status" value="1"/>
</dbReference>
<feature type="signal peptide" evidence="7">
    <location>
        <begin position="1"/>
        <end position="20"/>
    </location>
</feature>
<dbReference type="PROSITE" id="PS50198">
    <property type="entry name" value="PPIC_PPIASE_2"/>
    <property type="match status" value="2"/>
</dbReference>
<proteinExistence type="inferred from homology"/>
<dbReference type="InterPro" id="IPR000297">
    <property type="entry name" value="PPIase_PpiC"/>
</dbReference>
<comment type="catalytic activity">
    <reaction evidence="7">
        <text>[protein]-peptidylproline (omega=180) = [protein]-peptidylproline (omega=0)</text>
        <dbReference type="Rhea" id="RHEA:16237"/>
        <dbReference type="Rhea" id="RHEA-COMP:10747"/>
        <dbReference type="Rhea" id="RHEA-COMP:10748"/>
        <dbReference type="ChEBI" id="CHEBI:83833"/>
        <dbReference type="ChEBI" id="CHEBI:83834"/>
        <dbReference type="EC" id="5.2.1.8"/>
    </reaction>
</comment>
<keyword evidence="5 7" id="KW-0143">Chaperone</keyword>
<evidence type="ECO:0000256" key="5">
    <source>
        <dbReference type="ARBA" id="ARBA00023186"/>
    </source>
</evidence>
<dbReference type="PANTHER" id="PTHR47637">
    <property type="entry name" value="CHAPERONE SURA"/>
    <property type="match status" value="1"/>
</dbReference>
<dbReference type="SUPFAM" id="SSF54534">
    <property type="entry name" value="FKBP-like"/>
    <property type="match status" value="2"/>
</dbReference>
<keyword evidence="6 7" id="KW-0413">Isomerase</keyword>
<dbReference type="Gene3D" id="1.10.4030.10">
    <property type="entry name" value="Porin chaperone SurA, peptide-binding domain"/>
    <property type="match status" value="2"/>
</dbReference>
<dbReference type="Pfam" id="PF09312">
    <property type="entry name" value="SurA_N"/>
    <property type="match status" value="1"/>
</dbReference>
<keyword evidence="2 7" id="KW-0677">Repeat</keyword>
<dbReference type="Pfam" id="PF00639">
    <property type="entry name" value="Rotamase"/>
    <property type="match status" value="1"/>
</dbReference>
<evidence type="ECO:0000313" key="10">
    <source>
        <dbReference type="Proteomes" id="UP000627464"/>
    </source>
</evidence>
<protein>
    <recommendedName>
        <fullName evidence="7">Chaperone SurA</fullName>
    </recommendedName>
    <alternativeName>
        <fullName evidence="7">Peptidyl-prolyl cis-trans isomerase SurA</fullName>
        <shortName evidence="7">PPIase SurA</shortName>
        <ecNumber evidence="7">5.2.1.8</ecNumber>
    </alternativeName>
    <alternativeName>
        <fullName evidence="7">Rotamase SurA</fullName>
    </alternativeName>
</protein>
<comment type="function">
    <text evidence="7">Chaperone involved in the correct folding and assembly of outer membrane proteins. Recognizes specific patterns of aromatic residues and the orientation of their side chains, which are found more frequently in integral outer membrane proteins. May act in both early periplasmic and late outer membrane-associated steps of protein maturation.</text>
</comment>
<dbReference type="HAMAP" id="MF_01183">
    <property type="entry name" value="Chaperone_SurA"/>
    <property type="match status" value="1"/>
</dbReference>
<keyword evidence="3 7" id="KW-0574">Periplasm</keyword>
<organism evidence="9 10">
    <name type="scientific">Hafnia psychrotolerans</name>
    <dbReference type="NCBI Taxonomy" id="1477018"/>
    <lineage>
        <taxon>Bacteria</taxon>
        <taxon>Pseudomonadati</taxon>
        <taxon>Pseudomonadota</taxon>
        <taxon>Gammaproteobacteria</taxon>
        <taxon>Enterobacterales</taxon>
        <taxon>Hafniaceae</taxon>
        <taxon>Hafnia</taxon>
    </lineage>
</organism>
<comment type="caution">
    <text evidence="9">The sequence shown here is derived from an EMBL/GenBank/DDBJ whole genome shotgun (WGS) entry which is preliminary data.</text>
</comment>
<dbReference type="Proteomes" id="UP000627464">
    <property type="component" value="Unassembled WGS sequence"/>
</dbReference>
<keyword evidence="1 7" id="KW-0732">Signal</keyword>
<comment type="subcellular location">
    <subcellularLocation>
        <location evidence="7">Periplasm</location>
    </subcellularLocation>
    <text evidence="7">Is capable of associating with the outer membrane.</text>
</comment>
<gene>
    <name evidence="7 9" type="primary">surA</name>
    <name evidence="9" type="ORF">GCM10011328_22450</name>
</gene>
<dbReference type="RefSeq" id="WP_188473620.1">
    <property type="nucleotide sequence ID" value="NZ_BMFZ01000005.1"/>
</dbReference>
<dbReference type="InterPro" id="IPR015391">
    <property type="entry name" value="SurA_N"/>
</dbReference>
<evidence type="ECO:0000313" key="9">
    <source>
        <dbReference type="EMBL" id="GGA46843.1"/>
    </source>
</evidence>
<dbReference type="EC" id="5.2.1.8" evidence="7"/>
<dbReference type="InterPro" id="IPR027304">
    <property type="entry name" value="Trigger_fact/SurA_dom_sf"/>
</dbReference>
<dbReference type="InterPro" id="IPR023034">
    <property type="entry name" value="PPIase_SurA"/>
</dbReference>
<comment type="domain">
    <text evidence="7">The PPIase activity resides only in the second parvulin domain. The N-terminal region and the C-terminal tail are necessary and sufficient for the chaperone activity of SurA. The PPIase activity is dispensable for SurA to function as a chaperone. The N-terminal region and the C-terminal tail are also required for porin recognition.</text>
</comment>
<dbReference type="PANTHER" id="PTHR47637:SF1">
    <property type="entry name" value="CHAPERONE SURA"/>
    <property type="match status" value="1"/>
</dbReference>
<dbReference type="EMBL" id="BMFZ01000005">
    <property type="protein sequence ID" value="GGA46843.1"/>
    <property type="molecule type" value="Genomic_DNA"/>
</dbReference>
<dbReference type="SUPFAM" id="SSF109998">
    <property type="entry name" value="Triger factor/SurA peptide-binding domain-like"/>
    <property type="match status" value="1"/>
</dbReference>
<dbReference type="Gene3D" id="3.10.50.40">
    <property type="match status" value="2"/>
</dbReference>
<keyword evidence="10" id="KW-1185">Reference proteome</keyword>
<keyword evidence="4 7" id="KW-0697">Rotamase</keyword>
<feature type="domain" description="PpiC" evidence="8">
    <location>
        <begin position="282"/>
        <end position="382"/>
    </location>
</feature>
<feature type="domain" description="PpiC" evidence="8">
    <location>
        <begin position="171"/>
        <end position="272"/>
    </location>
</feature>
<evidence type="ECO:0000256" key="4">
    <source>
        <dbReference type="ARBA" id="ARBA00023110"/>
    </source>
</evidence>
<evidence type="ECO:0000256" key="7">
    <source>
        <dbReference type="HAMAP-Rule" id="MF_01183"/>
    </source>
</evidence>
<evidence type="ECO:0000256" key="6">
    <source>
        <dbReference type="ARBA" id="ARBA00023235"/>
    </source>
</evidence>
<evidence type="ECO:0000256" key="1">
    <source>
        <dbReference type="ARBA" id="ARBA00022729"/>
    </source>
</evidence>
<evidence type="ECO:0000256" key="3">
    <source>
        <dbReference type="ARBA" id="ARBA00022764"/>
    </source>
</evidence>
<evidence type="ECO:0000259" key="8">
    <source>
        <dbReference type="PROSITE" id="PS50198"/>
    </source>
</evidence>
<dbReference type="InterPro" id="IPR050280">
    <property type="entry name" value="OMP_Chaperone_SurA"/>
</dbReference>
<dbReference type="InterPro" id="IPR046357">
    <property type="entry name" value="PPIase_dom_sf"/>
</dbReference>
<reference evidence="10" key="1">
    <citation type="journal article" date="2019" name="Int. J. Syst. Evol. Microbiol.">
        <title>The Global Catalogue of Microorganisms (GCM) 10K type strain sequencing project: providing services to taxonomists for standard genome sequencing and annotation.</title>
        <authorList>
            <consortium name="The Broad Institute Genomics Platform"/>
            <consortium name="The Broad Institute Genome Sequencing Center for Infectious Disease"/>
            <person name="Wu L."/>
            <person name="Ma J."/>
        </authorList>
    </citation>
    <scope>NUCLEOTIDE SEQUENCE [LARGE SCALE GENOMIC DNA]</scope>
    <source>
        <strain evidence="10">CGMCC 1.12806</strain>
    </source>
</reference>
<evidence type="ECO:0000256" key="2">
    <source>
        <dbReference type="ARBA" id="ARBA00022737"/>
    </source>
</evidence>
<dbReference type="Pfam" id="PF13616">
    <property type="entry name" value="Rotamase_3"/>
    <property type="match status" value="1"/>
</dbReference>